<dbReference type="Pfam" id="PF00005">
    <property type="entry name" value="ABC_tran"/>
    <property type="match status" value="1"/>
</dbReference>
<dbReference type="GO" id="GO:0016887">
    <property type="term" value="F:ATP hydrolysis activity"/>
    <property type="evidence" value="ECO:0007669"/>
    <property type="project" value="InterPro"/>
</dbReference>
<feature type="domain" description="ABC transporter" evidence="4">
    <location>
        <begin position="425"/>
        <end position="694"/>
    </location>
</feature>
<dbReference type="AlphaFoldDB" id="A0A409W0K2"/>
<dbReference type="InParanoid" id="A0A409W0K2"/>
<keyword evidence="2" id="KW-0067">ATP-binding</keyword>
<evidence type="ECO:0000256" key="1">
    <source>
        <dbReference type="ARBA" id="ARBA00022741"/>
    </source>
</evidence>
<dbReference type="OrthoDB" id="6500128at2759"/>
<evidence type="ECO:0000256" key="2">
    <source>
        <dbReference type="ARBA" id="ARBA00022840"/>
    </source>
</evidence>
<protein>
    <recommendedName>
        <fullName evidence="4">ABC transporter domain-containing protein</fullName>
    </recommendedName>
</protein>
<keyword evidence="6" id="KW-1185">Reference proteome</keyword>
<dbReference type="STRING" id="181874.A0A409W0K2"/>
<evidence type="ECO:0000259" key="4">
    <source>
        <dbReference type="PROSITE" id="PS50893"/>
    </source>
</evidence>
<dbReference type="InterPro" id="IPR039421">
    <property type="entry name" value="Type_1_exporter"/>
</dbReference>
<dbReference type="EMBL" id="NHTK01005890">
    <property type="protein sequence ID" value="PPQ71993.1"/>
    <property type="molecule type" value="Genomic_DNA"/>
</dbReference>
<dbReference type="PROSITE" id="PS50893">
    <property type="entry name" value="ABC_TRANSPORTER_2"/>
    <property type="match status" value="1"/>
</dbReference>
<dbReference type="GO" id="GO:0005524">
    <property type="term" value="F:ATP binding"/>
    <property type="evidence" value="ECO:0007669"/>
    <property type="project" value="UniProtKB-KW"/>
</dbReference>
<feature type="region of interest" description="Disordered" evidence="3">
    <location>
        <begin position="1"/>
        <end position="26"/>
    </location>
</feature>
<comment type="caution">
    <text evidence="5">The sequence shown here is derived from an EMBL/GenBank/DDBJ whole genome shotgun (WGS) entry which is preliminary data.</text>
</comment>
<accession>A0A409W0K2</accession>
<dbReference type="PANTHER" id="PTHR43394:SF1">
    <property type="entry name" value="ATP-BINDING CASSETTE SUB-FAMILY B MEMBER 10, MITOCHONDRIAL"/>
    <property type="match status" value="1"/>
</dbReference>
<dbReference type="PANTHER" id="PTHR43394">
    <property type="entry name" value="ATP-DEPENDENT PERMEASE MDL1, MITOCHONDRIAL"/>
    <property type="match status" value="1"/>
</dbReference>
<dbReference type="Proteomes" id="UP000284842">
    <property type="component" value="Unassembled WGS sequence"/>
</dbReference>
<dbReference type="InterPro" id="IPR003439">
    <property type="entry name" value="ABC_transporter-like_ATP-bd"/>
</dbReference>
<name>A0A409W0K2_9AGAR</name>
<reference evidence="5 6" key="1">
    <citation type="journal article" date="2018" name="Evol. Lett.">
        <title>Horizontal gene cluster transfer increased hallucinogenic mushroom diversity.</title>
        <authorList>
            <person name="Reynolds H.T."/>
            <person name="Vijayakumar V."/>
            <person name="Gluck-Thaler E."/>
            <person name="Korotkin H.B."/>
            <person name="Matheny P.B."/>
            <person name="Slot J.C."/>
        </authorList>
    </citation>
    <scope>NUCLEOTIDE SEQUENCE [LARGE SCALE GENOMIC DNA]</scope>
    <source>
        <strain evidence="5 6">2629</strain>
    </source>
</reference>
<gene>
    <name evidence="5" type="ORF">CVT24_008263</name>
</gene>
<dbReference type="GO" id="GO:0015421">
    <property type="term" value="F:ABC-type oligopeptide transporter activity"/>
    <property type="evidence" value="ECO:0007669"/>
    <property type="project" value="TreeGrafter"/>
</dbReference>
<dbReference type="Gene3D" id="3.40.50.300">
    <property type="entry name" value="P-loop containing nucleotide triphosphate hydrolases"/>
    <property type="match status" value="1"/>
</dbReference>
<evidence type="ECO:0000313" key="6">
    <source>
        <dbReference type="Proteomes" id="UP000284842"/>
    </source>
</evidence>
<evidence type="ECO:0000313" key="5">
    <source>
        <dbReference type="EMBL" id="PPQ71993.1"/>
    </source>
</evidence>
<sequence length="711" mass="78604">MAATIEEKSSAIKATSSTTDSPTSPEKLAERNITISMHQLGVWKLKVAHSKSPFYMNYYRDFSQSYPLFVRLTKDIYNVSPRLFTFYIFSQIWGSIEEALMMHLSGILLRSVENGLKTGSPDVWGIGSAVVARLACSLFAAFMSWQGELALAQLRTRVTTNFNMYLMSARLRVDLPTSKDKSSESEATPDNAWYSLNDIISFFSSILSALSQIALIFHLSRSTGGPLFAILCILRPVVSLLGTRTIWDKAAYGYVDNKDYTRMKSLTEFAGGSYRQDIISGNLGEWIMSEFKKAYDKLTDVTVEHPYSLYDRTETPYRDMMHKAIGDLPMVYCALITIMRPSHFSLTSLAILQQSSTWLGYSLGTVFQSSETFRQAVTNVRKLYEAGNVVNKMSDGAIPYPAPLSLSEKGDAGEMKTEGEKGMGFELKEVTFTYPGSQSTENALSSISLTIKPGQLVVIVGSNGSGKSTLIRILSRLYDPTSGQVLIDNRPSSSYLVGDLHRATAILSQESSIYPLTLAENIGIGYPEKSNDIEMIKKAAEEGGASEFIKKLEAGLETRLDPMQETFSINLYNDKEHPLSKELDKLAKPIDVSGGEKQKVVAARTFMRFYSGKVKFVAVDEPSSALDAEAELHLFQRLIAARQGKTMVFVTHRFGHLTKFADVILCMKGGRLEEMGSHAELMAKQGEYANLYNIQANAFSAGGEAAETPTA</sequence>
<feature type="compositionally biased region" description="Low complexity" evidence="3">
    <location>
        <begin position="11"/>
        <end position="25"/>
    </location>
</feature>
<dbReference type="SMART" id="SM00382">
    <property type="entry name" value="AAA"/>
    <property type="match status" value="1"/>
</dbReference>
<dbReference type="InterPro" id="IPR027417">
    <property type="entry name" value="P-loop_NTPase"/>
</dbReference>
<organism evidence="5 6">
    <name type="scientific">Panaeolus cyanescens</name>
    <dbReference type="NCBI Taxonomy" id="181874"/>
    <lineage>
        <taxon>Eukaryota</taxon>
        <taxon>Fungi</taxon>
        <taxon>Dikarya</taxon>
        <taxon>Basidiomycota</taxon>
        <taxon>Agaricomycotina</taxon>
        <taxon>Agaricomycetes</taxon>
        <taxon>Agaricomycetidae</taxon>
        <taxon>Agaricales</taxon>
        <taxon>Agaricineae</taxon>
        <taxon>Galeropsidaceae</taxon>
        <taxon>Panaeolus</taxon>
    </lineage>
</organism>
<keyword evidence="1" id="KW-0547">Nucleotide-binding</keyword>
<dbReference type="InterPro" id="IPR003593">
    <property type="entry name" value="AAA+_ATPase"/>
</dbReference>
<proteinExistence type="predicted"/>
<feature type="compositionally biased region" description="Basic and acidic residues" evidence="3">
    <location>
        <begin position="1"/>
        <end position="10"/>
    </location>
</feature>
<dbReference type="SUPFAM" id="SSF52540">
    <property type="entry name" value="P-loop containing nucleoside triphosphate hydrolases"/>
    <property type="match status" value="1"/>
</dbReference>
<evidence type="ECO:0000256" key="3">
    <source>
        <dbReference type="SAM" id="MobiDB-lite"/>
    </source>
</evidence>